<accession>A0A9W4WXD7</accession>
<dbReference type="GO" id="GO:0008270">
    <property type="term" value="F:zinc ion binding"/>
    <property type="evidence" value="ECO:0007669"/>
    <property type="project" value="UniProtKB-KW"/>
</dbReference>
<keyword evidence="4" id="KW-1185">Reference proteome</keyword>
<dbReference type="InterPro" id="IPR013087">
    <property type="entry name" value="Znf_C2H2_type"/>
</dbReference>
<evidence type="ECO:0000256" key="1">
    <source>
        <dbReference type="PROSITE-ProRule" id="PRU00042"/>
    </source>
</evidence>
<sequence>MPIQKCFQCNQIFSSYKKLRLHQKKHLNDESESDIDIISSENESFENKSIEINHLELINKNNSIIDNMVIDSNINLEETSNTIDFNDNNNEFISQEILNISDINENYENDNEYNDEYGGFPNGLYRDFMNLIICNNLSNNIGDEILKLFKTYNSQNNKLLPLLTAKGRKFIDTITNPRSLFISIQIYEYNNFIYNFDHRPIVAAIEELLSNINLVYELHFEYEELYDYEMVSRQQTLRESFDKFFQKKFQQTSYNNNITFQH</sequence>
<gene>
    <name evidence="3" type="ORF">FWILDA_LOCUS15739</name>
</gene>
<proteinExistence type="predicted"/>
<dbReference type="OrthoDB" id="2415911at2759"/>
<comment type="caution">
    <text evidence="3">The sequence shown here is derived from an EMBL/GenBank/DDBJ whole genome shotgun (WGS) entry which is preliminary data.</text>
</comment>
<feature type="domain" description="C2H2-type" evidence="2">
    <location>
        <begin position="4"/>
        <end position="31"/>
    </location>
</feature>
<keyword evidence="1" id="KW-0479">Metal-binding</keyword>
<evidence type="ECO:0000313" key="4">
    <source>
        <dbReference type="Proteomes" id="UP001153678"/>
    </source>
</evidence>
<evidence type="ECO:0000313" key="3">
    <source>
        <dbReference type="EMBL" id="CAI2192762.1"/>
    </source>
</evidence>
<dbReference type="PROSITE" id="PS50157">
    <property type="entry name" value="ZINC_FINGER_C2H2_2"/>
    <property type="match status" value="1"/>
</dbReference>
<name>A0A9W4WXD7_9GLOM</name>
<reference evidence="3" key="1">
    <citation type="submission" date="2022-08" db="EMBL/GenBank/DDBJ databases">
        <authorList>
            <person name="Kallberg Y."/>
            <person name="Tangrot J."/>
            <person name="Rosling A."/>
        </authorList>
    </citation>
    <scope>NUCLEOTIDE SEQUENCE</scope>
    <source>
        <strain evidence="3">Wild A</strain>
    </source>
</reference>
<evidence type="ECO:0000259" key="2">
    <source>
        <dbReference type="PROSITE" id="PS50157"/>
    </source>
</evidence>
<dbReference type="AlphaFoldDB" id="A0A9W4WXD7"/>
<dbReference type="EMBL" id="CAMKVN010008695">
    <property type="protein sequence ID" value="CAI2192762.1"/>
    <property type="molecule type" value="Genomic_DNA"/>
</dbReference>
<organism evidence="3 4">
    <name type="scientific">Funneliformis geosporum</name>
    <dbReference type="NCBI Taxonomy" id="1117311"/>
    <lineage>
        <taxon>Eukaryota</taxon>
        <taxon>Fungi</taxon>
        <taxon>Fungi incertae sedis</taxon>
        <taxon>Mucoromycota</taxon>
        <taxon>Glomeromycotina</taxon>
        <taxon>Glomeromycetes</taxon>
        <taxon>Glomerales</taxon>
        <taxon>Glomeraceae</taxon>
        <taxon>Funneliformis</taxon>
    </lineage>
</organism>
<protein>
    <submittedName>
        <fullName evidence="3">1894_t:CDS:1</fullName>
    </submittedName>
</protein>
<dbReference type="Proteomes" id="UP001153678">
    <property type="component" value="Unassembled WGS sequence"/>
</dbReference>
<dbReference type="PROSITE" id="PS00028">
    <property type="entry name" value="ZINC_FINGER_C2H2_1"/>
    <property type="match status" value="1"/>
</dbReference>
<keyword evidence="1" id="KW-0863">Zinc-finger</keyword>
<feature type="non-terminal residue" evidence="3">
    <location>
        <position position="1"/>
    </location>
</feature>
<keyword evidence="1" id="KW-0862">Zinc</keyword>